<evidence type="ECO:0000256" key="7">
    <source>
        <dbReference type="ARBA" id="ARBA00056616"/>
    </source>
</evidence>
<accession>L2GLH0</accession>
<dbReference type="HOGENOM" id="CLU_043736_1_1_1"/>
<dbReference type="InterPro" id="IPR036915">
    <property type="entry name" value="Cyclin-like_sf"/>
</dbReference>
<dbReference type="Pfam" id="PF08271">
    <property type="entry name" value="Zn_Ribbon_TF"/>
    <property type="match status" value="1"/>
</dbReference>
<proteinExistence type="inferred from homology"/>
<comment type="similarity">
    <text evidence="1">Belongs to the TFIIB family.</text>
</comment>
<evidence type="ECO:0000313" key="11">
    <source>
        <dbReference type="EMBL" id="ELA41489.1"/>
    </source>
</evidence>
<dbReference type="Gene3D" id="1.10.472.170">
    <property type="match status" value="1"/>
</dbReference>
<keyword evidence="4" id="KW-0805">Transcription regulation</keyword>
<dbReference type="PANTHER" id="PTHR11618">
    <property type="entry name" value="TRANSCRIPTION INITIATION FACTOR IIB-RELATED"/>
    <property type="match status" value="1"/>
</dbReference>
<comment type="subunit">
    <text evidence="8">Associates with TFIID-IIA (DA complex) to form TFIID-IIA-IIB (DAB-complex) which is then recognized by polymerase II.</text>
</comment>
<organism evidence="11 12">
    <name type="scientific">Vittaforma corneae (strain ATCC 50505)</name>
    <name type="common">Microsporidian parasite</name>
    <name type="synonym">Nosema corneum</name>
    <dbReference type="NCBI Taxonomy" id="993615"/>
    <lineage>
        <taxon>Eukaryota</taxon>
        <taxon>Fungi</taxon>
        <taxon>Fungi incertae sedis</taxon>
        <taxon>Microsporidia</taxon>
        <taxon>Nosematidae</taxon>
        <taxon>Vittaforma</taxon>
    </lineage>
</organism>
<dbReference type="InterPro" id="IPR013137">
    <property type="entry name" value="Znf_TFIIB"/>
</dbReference>
<name>L2GLH0_VITCO</name>
<dbReference type="PANTHER" id="PTHR11618:SF13">
    <property type="entry name" value="TRANSCRIPTION INITIATION FACTOR IIB"/>
    <property type="match status" value="1"/>
</dbReference>
<dbReference type="InterPro" id="IPR013763">
    <property type="entry name" value="Cyclin-like_dom"/>
</dbReference>
<dbReference type="CDD" id="cd20551">
    <property type="entry name" value="CYCLIN_TFIIB_rpt1"/>
    <property type="match status" value="1"/>
</dbReference>
<evidence type="ECO:0000256" key="1">
    <source>
        <dbReference type="ARBA" id="ARBA00010857"/>
    </source>
</evidence>
<feature type="domain" description="TFIIB-type" evidence="10">
    <location>
        <begin position="10"/>
        <end position="42"/>
    </location>
</feature>
<evidence type="ECO:0000313" key="12">
    <source>
        <dbReference type="Proteomes" id="UP000011082"/>
    </source>
</evidence>
<dbReference type="Pfam" id="PF00382">
    <property type="entry name" value="TFIIB"/>
    <property type="match status" value="2"/>
</dbReference>
<evidence type="ECO:0000256" key="6">
    <source>
        <dbReference type="ARBA" id="ARBA00031706"/>
    </source>
</evidence>
<dbReference type="SMART" id="SM00385">
    <property type="entry name" value="CYCLIN"/>
    <property type="match status" value="2"/>
</dbReference>
<dbReference type="RefSeq" id="XP_007604919.1">
    <property type="nucleotide sequence ID" value="XM_007604857.1"/>
</dbReference>
<sequence>MPQHLKYRQQIDICTDCGETQNIIEDHRSGYNVCGNCGVVLGNRIIDETSEWRNFEDSHKSDPSRVGSASNPFLDSEQLDTMISAGKGMNSHTLSKIQMKNYMRGPKRALKNGLNLIQAFCERSNICKTICDRAQHIFKMVESQKLLKGKNLEGSVGACLYIACKLENAPRTFKEISVITGVQKREIGRCYKLIAKDVDTNNYAPTGDIVSRFCADLNLSLKIQRVASTISQKTYEIGALTGKSPDSIAAAIIYLVLNIFPEHKDLQKDIHLVAGVTEITIKNTYKDLLAFKDEIIPEDILDKRTIDKLSKG</sequence>
<keyword evidence="5" id="KW-0804">Transcription</keyword>
<dbReference type="VEuPathDB" id="MicrosporidiaDB:VICG_01473"/>
<keyword evidence="12" id="KW-1185">Reference proteome</keyword>
<keyword evidence="9" id="KW-0863">Zinc-finger</keyword>
<dbReference type="PRINTS" id="PR00685">
    <property type="entry name" value="TIFACTORIIB"/>
</dbReference>
<evidence type="ECO:0000256" key="2">
    <source>
        <dbReference type="ARBA" id="ARBA00013932"/>
    </source>
</evidence>
<dbReference type="SUPFAM" id="SSF47954">
    <property type="entry name" value="Cyclin-like"/>
    <property type="match status" value="2"/>
</dbReference>
<dbReference type="GO" id="GO:0051123">
    <property type="term" value="P:RNA polymerase II preinitiation complex assembly"/>
    <property type="evidence" value="ECO:0007669"/>
    <property type="project" value="UniProtKB-ARBA"/>
</dbReference>
<dbReference type="GO" id="GO:0017025">
    <property type="term" value="F:TBP-class protein binding"/>
    <property type="evidence" value="ECO:0007669"/>
    <property type="project" value="InterPro"/>
</dbReference>
<dbReference type="STRING" id="993615.L2GLH0"/>
<keyword evidence="3" id="KW-0677">Repeat</keyword>
<dbReference type="Proteomes" id="UP000011082">
    <property type="component" value="Unassembled WGS sequence"/>
</dbReference>
<dbReference type="InterPro" id="IPR013150">
    <property type="entry name" value="TFIIB_cyclin"/>
</dbReference>
<dbReference type="OrthoDB" id="25790at2759"/>
<dbReference type="AlphaFoldDB" id="L2GLH0"/>
<evidence type="ECO:0000256" key="8">
    <source>
        <dbReference type="ARBA" id="ARBA00066213"/>
    </source>
</evidence>
<dbReference type="FunFam" id="1.10.472.170:FF:000001">
    <property type="entry name" value="Transcription initiation factor IIB"/>
    <property type="match status" value="1"/>
</dbReference>
<dbReference type="OMA" id="LYMACRM"/>
<gene>
    <name evidence="11" type="ORF">VICG_01473</name>
</gene>
<dbReference type="SUPFAM" id="SSF57783">
    <property type="entry name" value="Zinc beta-ribbon"/>
    <property type="match status" value="1"/>
</dbReference>
<dbReference type="GO" id="GO:0008270">
    <property type="term" value="F:zinc ion binding"/>
    <property type="evidence" value="ECO:0007669"/>
    <property type="project" value="UniProtKB-KW"/>
</dbReference>
<evidence type="ECO:0000256" key="9">
    <source>
        <dbReference type="PROSITE-ProRule" id="PRU00469"/>
    </source>
</evidence>
<evidence type="ECO:0000256" key="3">
    <source>
        <dbReference type="ARBA" id="ARBA00022737"/>
    </source>
</evidence>
<dbReference type="EMBL" id="JH370143">
    <property type="protein sequence ID" value="ELA41489.1"/>
    <property type="molecule type" value="Genomic_DNA"/>
</dbReference>
<dbReference type="GO" id="GO:0005634">
    <property type="term" value="C:nucleus"/>
    <property type="evidence" value="ECO:0007669"/>
    <property type="project" value="TreeGrafter"/>
</dbReference>
<dbReference type="InParanoid" id="L2GLH0"/>
<dbReference type="GeneID" id="19882184"/>
<dbReference type="GO" id="GO:0016251">
    <property type="term" value="F:RNA polymerase II general transcription initiation factor activity"/>
    <property type="evidence" value="ECO:0007669"/>
    <property type="project" value="TreeGrafter"/>
</dbReference>
<keyword evidence="9" id="KW-0479">Metal-binding</keyword>
<dbReference type="Gene3D" id="1.10.472.10">
    <property type="entry name" value="Cyclin-like"/>
    <property type="match status" value="1"/>
</dbReference>
<evidence type="ECO:0000259" key="10">
    <source>
        <dbReference type="PROSITE" id="PS51134"/>
    </source>
</evidence>
<evidence type="ECO:0000256" key="4">
    <source>
        <dbReference type="ARBA" id="ARBA00023015"/>
    </source>
</evidence>
<dbReference type="GO" id="GO:0097550">
    <property type="term" value="C:transcription preinitiation complex"/>
    <property type="evidence" value="ECO:0007669"/>
    <property type="project" value="TreeGrafter"/>
</dbReference>
<comment type="function">
    <text evidence="7">General factor that plays a major role in the activation of eukaryotic genes transcribed by RNA polymerase II.</text>
</comment>
<reference evidence="12" key="1">
    <citation type="submission" date="2011-05" db="EMBL/GenBank/DDBJ databases">
        <title>The genome sequence of Vittaforma corneae strain ATCC 50505.</title>
        <authorList>
            <consortium name="The Broad Institute Genome Sequencing Platform"/>
            <person name="Cuomo C."/>
            <person name="Didier E."/>
            <person name="Bowers L."/>
            <person name="Young S.K."/>
            <person name="Zeng Q."/>
            <person name="Gargeya S."/>
            <person name="Fitzgerald M."/>
            <person name="Haas B."/>
            <person name="Abouelleil A."/>
            <person name="Alvarado L."/>
            <person name="Arachchi H.M."/>
            <person name="Berlin A."/>
            <person name="Chapman S.B."/>
            <person name="Gearin G."/>
            <person name="Goldberg J."/>
            <person name="Griggs A."/>
            <person name="Gujja S."/>
            <person name="Hansen M."/>
            <person name="Heiman D."/>
            <person name="Howarth C."/>
            <person name="Larimer J."/>
            <person name="Lui A."/>
            <person name="MacDonald P.J.P."/>
            <person name="McCowen C."/>
            <person name="Montmayeur A."/>
            <person name="Murphy C."/>
            <person name="Neiman D."/>
            <person name="Pearson M."/>
            <person name="Priest M."/>
            <person name="Roberts A."/>
            <person name="Saif S."/>
            <person name="Shea T."/>
            <person name="Sisk P."/>
            <person name="Stolte C."/>
            <person name="Sykes S."/>
            <person name="Wortman J."/>
            <person name="Nusbaum C."/>
            <person name="Birren B."/>
        </authorList>
    </citation>
    <scope>NUCLEOTIDE SEQUENCE [LARGE SCALE GENOMIC DNA]</scope>
    <source>
        <strain evidence="12">ATCC 50505</strain>
    </source>
</reference>
<dbReference type="FunCoup" id="L2GLH0">
    <property type="interactions" value="178"/>
</dbReference>
<keyword evidence="9" id="KW-0862">Zinc</keyword>
<dbReference type="InterPro" id="IPR000812">
    <property type="entry name" value="TFIIB"/>
</dbReference>
<protein>
    <recommendedName>
        <fullName evidence="2">Transcription initiation factor IIB</fullName>
    </recommendedName>
    <alternativeName>
        <fullName evidence="6">General transcription factor TFIIB</fullName>
    </alternativeName>
</protein>
<dbReference type="PROSITE" id="PS51134">
    <property type="entry name" value="ZF_TFIIB"/>
    <property type="match status" value="1"/>
</dbReference>
<evidence type="ECO:0000256" key="5">
    <source>
        <dbReference type="ARBA" id="ARBA00023163"/>
    </source>
</evidence>